<proteinExistence type="predicted"/>
<accession>A0ABR0QAI3</accession>
<gene>
    <name evidence="1" type="ORF">PVK06_012118</name>
</gene>
<evidence type="ECO:0000313" key="1">
    <source>
        <dbReference type="EMBL" id="KAK5836334.1"/>
    </source>
</evidence>
<reference evidence="1 2" key="1">
    <citation type="submission" date="2023-03" db="EMBL/GenBank/DDBJ databases">
        <title>WGS of Gossypium arboreum.</title>
        <authorList>
            <person name="Yu D."/>
        </authorList>
    </citation>
    <scope>NUCLEOTIDE SEQUENCE [LARGE SCALE GENOMIC DNA]</scope>
    <source>
        <tissue evidence="1">Leaf</tissue>
    </source>
</reference>
<sequence>MFEQSISPTRVDVTTAIVINGLFNNDNRFHLERSITFTPTVIATTHLRVLHPWQCWPTNKKEGYMVFPMIIPSNFYKVNGVVPSSTNVVANVGTEVESPTTQLCGTDFNIGDHFVHQSGYEHNLNLNTQEKHSFNAFNFNSGGSMSWDESTYEVCHQPTPVGNLA</sequence>
<organism evidence="1 2">
    <name type="scientific">Gossypium arboreum</name>
    <name type="common">Tree cotton</name>
    <name type="synonym">Gossypium nanking</name>
    <dbReference type="NCBI Taxonomy" id="29729"/>
    <lineage>
        <taxon>Eukaryota</taxon>
        <taxon>Viridiplantae</taxon>
        <taxon>Streptophyta</taxon>
        <taxon>Embryophyta</taxon>
        <taxon>Tracheophyta</taxon>
        <taxon>Spermatophyta</taxon>
        <taxon>Magnoliopsida</taxon>
        <taxon>eudicotyledons</taxon>
        <taxon>Gunneridae</taxon>
        <taxon>Pentapetalae</taxon>
        <taxon>rosids</taxon>
        <taxon>malvids</taxon>
        <taxon>Malvales</taxon>
        <taxon>Malvaceae</taxon>
        <taxon>Malvoideae</taxon>
        <taxon>Gossypium</taxon>
    </lineage>
</organism>
<keyword evidence="2" id="KW-1185">Reference proteome</keyword>
<evidence type="ECO:0000313" key="2">
    <source>
        <dbReference type="Proteomes" id="UP001358586"/>
    </source>
</evidence>
<protein>
    <submittedName>
        <fullName evidence="1">Uncharacterized protein</fullName>
    </submittedName>
</protein>
<comment type="caution">
    <text evidence="1">The sequence shown here is derived from an EMBL/GenBank/DDBJ whole genome shotgun (WGS) entry which is preliminary data.</text>
</comment>
<name>A0ABR0QAI3_GOSAR</name>
<dbReference type="EMBL" id="JARKNE010000004">
    <property type="protein sequence ID" value="KAK5836334.1"/>
    <property type="molecule type" value="Genomic_DNA"/>
</dbReference>
<dbReference type="Proteomes" id="UP001358586">
    <property type="component" value="Chromosome 4"/>
</dbReference>